<proteinExistence type="predicted"/>
<keyword evidence="2" id="KW-1185">Reference proteome</keyword>
<gene>
    <name evidence="1" type="ORF">SAMN05444167_2132</name>
</gene>
<accession>A0A1G7KCE9</accession>
<organism evidence="1 2">
    <name type="scientific">Terriglobus roseus</name>
    <dbReference type="NCBI Taxonomy" id="392734"/>
    <lineage>
        <taxon>Bacteria</taxon>
        <taxon>Pseudomonadati</taxon>
        <taxon>Acidobacteriota</taxon>
        <taxon>Terriglobia</taxon>
        <taxon>Terriglobales</taxon>
        <taxon>Acidobacteriaceae</taxon>
        <taxon>Terriglobus</taxon>
    </lineage>
</organism>
<dbReference type="EMBL" id="LT629690">
    <property type="protein sequence ID" value="SDF34842.1"/>
    <property type="molecule type" value="Genomic_DNA"/>
</dbReference>
<sequence>MSKMLSSWKEIAHFFGKGVRTVQRWEKTLDLPIHRPPGAPSNVVLARTSDLEEWMHRGSVSRTELEGAPSTGSVVGLSALEREVTRLASLNGVASERVDSDASTEERVASLTGVVSKVNEKLASGAAVHRAA</sequence>
<protein>
    <submittedName>
        <fullName evidence="1">Uncharacterized protein</fullName>
    </submittedName>
</protein>
<dbReference type="SUPFAM" id="SSF46955">
    <property type="entry name" value="Putative DNA-binding domain"/>
    <property type="match status" value="1"/>
</dbReference>
<reference evidence="2" key="1">
    <citation type="submission" date="2016-10" db="EMBL/GenBank/DDBJ databases">
        <authorList>
            <person name="Varghese N."/>
            <person name="Submissions S."/>
        </authorList>
    </citation>
    <scope>NUCLEOTIDE SEQUENCE [LARGE SCALE GENOMIC DNA]</scope>
    <source>
        <strain evidence="2">GAS232</strain>
    </source>
</reference>
<evidence type="ECO:0000313" key="1">
    <source>
        <dbReference type="EMBL" id="SDF34842.1"/>
    </source>
</evidence>
<dbReference type="AlphaFoldDB" id="A0A1G7KCE9"/>
<evidence type="ECO:0000313" key="2">
    <source>
        <dbReference type="Proteomes" id="UP000182427"/>
    </source>
</evidence>
<dbReference type="InterPro" id="IPR009061">
    <property type="entry name" value="DNA-bd_dom_put_sf"/>
</dbReference>
<dbReference type="Proteomes" id="UP000182427">
    <property type="component" value="Chromosome I"/>
</dbReference>
<name>A0A1G7KCE9_9BACT</name>